<dbReference type="AlphaFoldDB" id="A0A518DN51"/>
<keyword evidence="2 4" id="KW-0560">Oxidoreductase</keyword>
<dbReference type="NCBIfam" id="TIGR03467">
    <property type="entry name" value="HpnE"/>
    <property type="match status" value="1"/>
</dbReference>
<accession>A0A518DN51</accession>
<evidence type="ECO:0000313" key="5">
    <source>
        <dbReference type="Proteomes" id="UP000317648"/>
    </source>
</evidence>
<dbReference type="InterPro" id="IPR017830">
    <property type="entry name" value="SQase_HpnE"/>
</dbReference>
<dbReference type="InterPro" id="IPR001613">
    <property type="entry name" value="Flavin_amine_oxidase"/>
</dbReference>
<evidence type="ECO:0000313" key="4">
    <source>
        <dbReference type="EMBL" id="QDU93251.1"/>
    </source>
</evidence>
<dbReference type="InterPro" id="IPR002937">
    <property type="entry name" value="Amino_oxidase"/>
</dbReference>
<feature type="domain" description="Amine oxidase" evidence="3">
    <location>
        <begin position="11"/>
        <end position="439"/>
    </location>
</feature>
<dbReference type="GO" id="GO:0016491">
    <property type="term" value="F:oxidoreductase activity"/>
    <property type="evidence" value="ECO:0007669"/>
    <property type="project" value="UniProtKB-KW"/>
</dbReference>
<dbReference type="EMBL" id="CP036433">
    <property type="protein sequence ID" value="QDU93251.1"/>
    <property type="molecule type" value="Genomic_DNA"/>
</dbReference>
<evidence type="ECO:0000256" key="1">
    <source>
        <dbReference type="ARBA" id="ARBA00001974"/>
    </source>
</evidence>
<dbReference type="KEGG" id="lcre:Pla8534_10300"/>
<sequence>MPRVAIVGGGLAGLAAAAALAKHGCLANIWESRRSLGGRAGSFREADGVPIDHCQHVGMACCTNLLDLCRQADASSLFRRDAAITFFDSAGRPALLQASRWLPAPFHLAPSFLRMRFLSWSQRLSIARNLFALARLRPEQLAGRTIGAWLTERGESPAARDRFWSIVLVSALGETLENASLAAAQKVMVDGFLAHREAYQIECPVAPLAELYDVRLGEYLQQRGVLLQLGQTVERIEGDAAGATSLLFRDGRQLPVDAVILAAPWRRASGLLAPALLAAAPGLEAMAKVGASPISAVHLWLDRRLTTLPHAVLLERLSQWVFLAGSRPTPGGETGEYHQVVISASRDLRGRDKQQILEEVLQDLRATWPAKASFTVKHWRIVTQPEAVFSLTPECETLRPPQATSVPNLYLAGDWTQTGWPSTMEGAVRSGRLAAEALLAWQGVKVSLLTPDLPRNGLVRWLVGP</sequence>
<keyword evidence="5" id="KW-1185">Reference proteome</keyword>
<organism evidence="4 5">
    <name type="scientific">Lignipirellula cremea</name>
    <dbReference type="NCBI Taxonomy" id="2528010"/>
    <lineage>
        <taxon>Bacteria</taxon>
        <taxon>Pseudomonadati</taxon>
        <taxon>Planctomycetota</taxon>
        <taxon>Planctomycetia</taxon>
        <taxon>Pirellulales</taxon>
        <taxon>Pirellulaceae</taxon>
        <taxon>Lignipirellula</taxon>
    </lineage>
</organism>
<dbReference type="PANTHER" id="PTHR42923">
    <property type="entry name" value="PROTOPORPHYRINOGEN OXIDASE"/>
    <property type="match status" value="1"/>
</dbReference>
<gene>
    <name evidence="4" type="primary">pds</name>
    <name evidence="4" type="ORF">Pla8534_10300</name>
</gene>
<dbReference type="Proteomes" id="UP000317648">
    <property type="component" value="Chromosome"/>
</dbReference>
<comment type="cofactor">
    <cofactor evidence="1">
        <name>FAD</name>
        <dbReference type="ChEBI" id="CHEBI:57692"/>
    </cofactor>
</comment>
<dbReference type="Pfam" id="PF01593">
    <property type="entry name" value="Amino_oxidase"/>
    <property type="match status" value="1"/>
</dbReference>
<reference evidence="4 5" key="1">
    <citation type="submission" date="2019-02" db="EMBL/GenBank/DDBJ databases">
        <title>Deep-cultivation of Planctomycetes and their phenomic and genomic characterization uncovers novel biology.</title>
        <authorList>
            <person name="Wiegand S."/>
            <person name="Jogler M."/>
            <person name="Boedeker C."/>
            <person name="Pinto D."/>
            <person name="Vollmers J."/>
            <person name="Rivas-Marin E."/>
            <person name="Kohn T."/>
            <person name="Peeters S.H."/>
            <person name="Heuer A."/>
            <person name="Rast P."/>
            <person name="Oberbeckmann S."/>
            <person name="Bunk B."/>
            <person name="Jeske O."/>
            <person name="Meyerdierks A."/>
            <person name="Storesund J.E."/>
            <person name="Kallscheuer N."/>
            <person name="Luecker S."/>
            <person name="Lage O.M."/>
            <person name="Pohl T."/>
            <person name="Merkel B.J."/>
            <person name="Hornburger P."/>
            <person name="Mueller R.-W."/>
            <person name="Bruemmer F."/>
            <person name="Labrenz M."/>
            <person name="Spormann A.M."/>
            <person name="Op den Camp H."/>
            <person name="Overmann J."/>
            <person name="Amann R."/>
            <person name="Jetten M.S.M."/>
            <person name="Mascher T."/>
            <person name="Medema M.H."/>
            <person name="Devos D.P."/>
            <person name="Kaster A.-K."/>
            <person name="Ovreas L."/>
            <person name="Rohde M."/>
            <person name="Galperin M.Y."/>
            <person name="Jogler C."/>
        </authorList>
    </citation>
    <scope>NUCLEOTIDE SEQUENCE [LARGE SCALE GENOMIC DNA]</scope>
    <source>
        <strain evidence="4 5">Pla85_3_4</strain>
    </source>
</reference>
<dbReference type="PRINTS" id="PR00757">
    <property type="entry name" value="AMINEOXDASEF"/>
</dbReference>
<dbReference type="SUPFAM" id="SSF51905">
    <property type="entry name" value="FAD/NAD(P)-binding domain"/>
    <property type="match status" value="1"/>
</dbReference>
<proteinExistence type="predicted"/>
<dbReference type="InterPro" id="IPR050464">
    <property type="entry name" value="Zeta_carotene_desat/Oxidored"/>
</dbReference>
<dbReference type="OrthoDB" id="9814556at2"/>
<dbReference type="Gene3D" id="3.50.50.60">
    <property type="entry name" value="FAD/NAD(P)-binding domain"/>
    <property type="match status" value="1"/>
</dbReference>
<evidence type="ECO:0000256" key="2">
    <source>
        <dbReference type="ARBA" id="ARBA00023002"/>
    </source>
</evidence>
<evidence type="ECO:0000259" key="3">
    <source>
        <dbReference type="Pfam" id="PF01593"/>
    </source>
</evidence>
<dbReference type="InterPro" id="IPR036188">
    <property type="entry name" value="FAD/NAD-bd_sf"/>
</dbReference>
<dbReference type="RefSeq" id="WP_145049894.1">
    <property type="nucleotide sequence ID" value="NZ_CP036433.1"/>
</dbReference>
<dbReference type="PANTHER" id="PTHR42923:SF47">
    <property type="entry name" value="BLR3003 PROTEIN"/>
    <property type="match status" value="1"/>
</dbReference>
<dbReference type="EC" id="1.3.5.5" evidence="4"/>
<name>A0A518DN51_9BACT</name>
<protein>
    <submittedName>
        <fullName evidence="4">15-cis-phytoene desaturase</fullName>
        <ecNumber evidence="4">1.3.5.5</ecNumber>
    </submittedName>
</protein>